<evidence type="ECO:0000256" key="1">
    <source>
        <dbReference type="ARBA" id="ARBA00022630"/>
    </source>
</evidence>
<dbReference type="InterPro" id="IPR050172">
    <property type="entry name" value="SsuD_RutA_monooxygenase"/>
</dbReference>
<dbReference type="PANTHER" id="PTHR42847">
    <property type="entry name" value="ALKANESULFONATE MONOOXYGENASE"/>
    <property type="match status" value="1"/>
</dbReference>
<dbReference type="InterPro" id="IPR011251">
    <property type="entry name" value="Luciferase-like_dom"/>
</dbReference>
<dbReference type="InterPro" id="IPR036661">
    <property type="entry name" value="Luciferase-like_sf"/>
</dbReference>
<evidence type="ECO:0000256" key="3">
    <source>
        <dbReference type="ARBA" id="ARBA00023002"/>
    </source>
</evidence>
<dbReference type="GO" id="GO:0046306">
    <property type="term" value="P:alkanesulfonate catabolic process"/>
    <property type="evidence" value="ECO:0007669"/>
    <property type="project" value="TreeGrafter"/>
</dbReference>
<dbReference type="PANTHER" id="PTHR42847:SF8">
    <property type="entry name" value="CONSERVED PROTEIN"/>
    <property type="match status" value="1"/>
</dbReference>
<evidence type="ECO:0000256" key="2">
    <source>
        <dbReference type="ARBA" id="ARBA00022643"/>
    </source>
</evidence>
<dbReference type="AlphaFoldDB" id="A0A6B1D9J8"/>
<accession>A0A6B1D9J8</accession>
<keyword evidence="2" id="KW-0288">FMN</keyword>
<sequence length="342" mass="37982">MKSHPREIIYGHSDPFLTGGAEMKGSVKFGWRVPTFPLDGSRGGIFRDQIYTYLDAIHGRFASAWVGDHFFVAWHEALDPMRDLLECWTMLAHLAGRYPELLFGSMVVNQSFRQPALLAKMAATLQTLAGGRFILGLGAGGVEDEHLAYGYDFPSDATRIHRMGEAAQILRLMWTQPSTTFQGRFYHVQDAICEPKPDPPIPLCIGGGGPKLTLRYAAQYADWWNWHSPLEGYSERLDLLRGHCEAVGRDYDSIVKTWASACVAVAPTSEEAQQIAEASLHYDPGFGYPIGWGSVVGTPDEVSAQLKEFADLGVQHIILQFADFPRTDSAVLFAEEVIPRFS</sequence>
<comment type="caution">
    <text evidence="6">The sequence shown here is derived from an EMBL/GenBank/DDBJ whole genome shotgun (WGS) entry which is preliminary data.</text>
</comment>
<keyword evidence="1" id="KW-0285">Flavoprotein</keyword>
<dbReference type="GO" id="GO:0008726">
    <property type="term" value="F:alkanesulfonate monooxygenase activity"/>
    <property type="evidence" value="ECO:0007669"/>
    <property type="project" value="TreeGrafter"/>
</dbReference>
<dbReference type="SUPFAM" id="SSF51679">
    <property type="entry name" value="Bacterial luciferase-like"/>
    <property type="match status" value="1"/>
</dbReference>
<gene>
    <name evidence="6" type="ORF">F4X14_14975</name>
</gene>
<dbReference type="Gene3D" id="3.20.20.30">
    <property type="entry name" value="Luciferase-like domain"/>
    <property type="match status" value="1"/>
</dbReference>
<evidence type="ECO:0000259" key="5">
    <source>
        <dbReference type="Pfam" id="PF00296"/>
    </source>
</evidence>
<reference evidence="6" key="1">
    <citation type="submission" date="2019-09" db="EMBL/GenBank/DDBJ databases">
        <title>Characterisation of the sponge microbiome using genome-centric metagenomics.</title>
        <authorList>
            <person name="Engelberts J.P."/>
            <person name="Robbins S.J."/>
            <person name="De Goeij J.M."/>
            <person name="Aranda M."/>
            <person name="Bell S.C."/>
            <person name="Webster N.S."/>
        </authorList>
    </citation>
    <scope>NUCLEOTIDE SEQUENCE</scope>
    <source>
        <strain evidence="6">SB0661_bin_32</strain>
    </source>
</reference>
<keyword evidence="3" id="KW-0560">Oxidoreductase</keyword>
<keyword evidence="4" id="KW-0503">Monooxygenase</keyword>
<evidence type="ECO:0000313" key="6">
    <source>
        <dbReference type="EMBL" id="MYC96264.1"/>
    </source>
</evidence>
<dbReference type="Pfam" id="PF00296">
    <property type="entry name" value="Bac_luciferase"/>
    <property type="match status" value="1"/>
</dbReference>
<evidence type="ECO:0000256" key="4">
    <source>
        <dbReference type="ARBA" id="ARBA00023033"/>
    </source>
</evidence>
<feature type="domain" description="Luciferase-like" evidence="5">
    <location>
        <begin position="61"/>
        <end position="280"/>
    </location>
</feature>
<protein>
    <submittedName>
        <fullName evidence="6">LLM class flavin-dependent oxidoreductase</fullName>
    </submittedName>
</protein>
<organism evidence="6">
    <name type="scientific">Caldilineaceae bacterium SB0661_bin_32</name>
    <dbReference type="NCBI Taxonomy" id="2605255"/>
    <lineage>
        <taxon>Bacteria</taxon>
        <taxon>Bacillati</taxon>
        <taxon>Chloroflexota</taxon>
        <taxon>Caldilineae</taxon>
        <taxon>Caldilineales</taxon>
        <taxon>Caldilineaceae</taxon>
    </lineage>
</organism>
<dbReference type="EMBL" id="VXMH01000076">
    <property type="protein sequence ID" value="MYC96264.1"/>
    <property type="molecule type" value="Genomic_DNA"/>
</dbReference>
<name>A0A6B1D9J8_9CHLR</name>
<proteinExistence type="predicted"/>